<dbReference type="AlphaFoldDB" id="A0A6A3NAB1"/>
<evidence type="ECO:0000313" key="3">
    <source>
        <dbReference type="EMBL" id="KAE9038845.1"/>
    </source>
</evidence>
<dbReference type="EMBL" id="QXFU01000412">
    <property type="protein sequence ID" value="KAE9034212.1"/>
    <property type="molecule type" value="Genomic_DNA"/>
</dbReference>
<dbReference type="Proteomes" id="UP000434957">
    <property type="component" value="Unassembled WGS sequence"/>
</dbReference>
<name>A0A6A3NAB1_9STRA</name>
<keyword evidence="6" id="KW-1185">Reference proteome</keyword>
<evidence type="ECO:0000313" key="7">
    <source>
        <dbReference type="Proteomes" id="UP000435112"/>
    </source>
</evidence>
<evidence type="ECO:0000313" key="2">
    <source>
        <dbReference type="EMBL" id="KAE9034212.1"/>
    </source>
</evidence>
<dbReference type="OrthoDB" id="10269366at2759"/>
<evidence type="ECO:0000256" key="1">
    <source>
        <dbReference type="SAM" id="SignalP"/>
    </source>
</evidence>
<dbReference type="Proteomes" id="UP000435112">
    <property type="component" value="Unassembled WGS sequence"/>
</dbReference>
<accession>A0A6A3NAB1</accession>
<feature type="chain" id="PRO_5036165279" evidence="1">
    <location>
        <begin position="25"/>
        <end position="61"/>
    </location>
</feature>
<protein>
    <submittedName>
        <fullName evidence="3">Uncharacterized protein</fullName>
    </submittedName>
</protein>
<comment type="caution">
    <text evidence="3">The sequence shown here is derived from an EMBL/GenBank/DDBJ whole genome shotgun (WGS) entry which is preliminary data.</text>
</comment>
<feature type="signal peptide" evidence="1">
    <location>
        <begin position="1"/>
        <end position="24"/>
    </location>
</feature>
<evidence type="ECO:0000313" key="6">
    <source>
        <dbReference type="Proteomes" id="UP000434957"/>
    </source>
</evidence>
<evidence type="ECO:0000313" key="4">
    <source>
        <dbReference type="EMBL" id="KAE9344066.1"/>
    </source>
</evidence>
<evidence type="ECO:0000313" key="5">
    <source>
        <dbReference type="Proteomes" id="UP000429607"/>
    </source>
</evidence>
<dbReference type="EMBL" id="QXFT01000434">
    <property type="protein sequence ID" value="KAE9344066.1"/>
    <property type="molecule type" value="Genomic_DNA"/>
</dbReference>
<sequence>MHHTLMNLVMIMVLAGQLPHNCLGNPALYTSYILSGIPRKFKPSIITTNSCYHPLARSHKE</sequence>
<reference evidence="5 7" key="1">
    <citation type="submission" date="2018-09" db="EMBL/GenBank/DDBJ databases">
        <title>Genomic investigation of the strawberry pathogen Phytophthora fragariae indicates pathogenicity is determined by transcriptional variation in three key races.</title>
        <authorList>
            <person name="Adams T.M."/>
            <person name="Armitage A.D."/>
            <person name="Sobczyk M.K."/>
            <person name="Bates H.J."/>
            <person name="Dunwell J.M."/>
            <person name="Nellist C.F."/>
            <person name="Harrison R.J."/>
        </authorList>
    </citation>
    <scope>NUCLEOTIDE SEQUENCE [LARGE SCALE GENOMIC DNA]</scope>
    <source>
        <strain evidence="3 5">SCRP249</strain>
        <strain evidence="2 7">SCRP324</strain>
        <strain evidence="4 6">SCRP333</strain>
    </source>
</reference>
<proteinExistence type="predicted"/>
<keyword evidence="1" id="KW-0732">Signal</keyword>
<gene>
    <name evidence="3" type="ORF">PR001_g7785</name>
    <name evidence="2" type="ORF">PR002_g8257</name>
    <name evidence="4" type="ORF">PR003_g8650</name>
</gene>
<dbReference type="Proteomes" id="UP000429607">
    <property type="component" value="Unassembled WGS sequence"/>
</dbReference>
<organism evidence="3 5">
    <name type="scientific">Phytophthora rubi</name>
    <dbReference type="NCBI Taxonomy" id="129364"/>
    <lineage>
        <taxon>Eukaryota</taxon>
        <taxon>Sar</taxon>
        <taxon>Stramenopiles</taxon>
        <taxon>Oomycota</taxon>
        <taxon>Peronosporomycetes</taxon>
        <taxon>Peronosporales</taxon>
        <taxon>Peronosporaceae</taxon>
        <taxon>Phytophthora</taxon>
    </lineage>
</organism>
<dbReference type="EMBL" id="QXFV01000396">
    <property type="protein sequence ID" value="KAE9038845.1"/>
    <property type="molecule type" value="Genomic_DNA"/>
</dbReference>